<reference evidence="1 3" key="1">
    <citation type="submission" date="2017-09" db="EMBL/GenBank/DDBJ databases">
        <title>Phase variable restriction modification systems are present in the genome sequences of periodontal pathogens Prevotella intermedia, Tannerella forsythia and Porphyromonas gingivalis.</title>
        <authorList>
            <person name="Haigh R.D."/>
            <person name="Crawford L."/>
            <person name="Ralph J."/>
            <person name="Wanford J."/>
            <person name="Vartoukian S.R."/>
            <person name="Hijazib K."/>
            <person name="Wade W."/>
            <person name="Oggioni M.R."/>
        </authorList>
    </citation>
    <scope>NUCLEOTIDE SEQUENCE [LARGE SCALE GENOMIC DNA]</scope>
    <source>
        <strain evidence="1 3">WW2834</strain>
    </source>
</reference>
<comment type="caution">
    <text evidence="1">The sequence shown here is derived from an EMBL/GenBank/DDBJ whole genome shotgun (WGS) entry which is preliminary data.</text>
</comment>
<sequence length="70" mass="8209">MNTTNGNTQSVYLDIPRSDWQLLKDLSKKFGWRAQTSEQRLEAFVNSRPQTTELTEEDIMNEVKAIRYSK</sequence>
<name>A0A2A6EFB1_PREIN</name>
<dbReference type="Proteomes" id="UP000229111">
    <property type="component" value="Unassembled WGS sequence"/>
</dbReference>
<evidence type="ECO:0000313" key="1">
    <source>
        <dbReference type="EMBL" id="PDP60317.1"/>
    </source>
</evidence>
<evidence type="ECO:0000313" key="4">
    <source>
        <dbReference type="Proteomes" id="UP000229111"/>
    </source>
</evidence>
<dbReference type="AlphaFoldDB" id="A0A2A6EFB1"/>
<evidence type="ECO:0000313" key="3">
    <source>
        <dbReference type="Proteomes" id="UP000219058"/>
    </source>
</evidence>
<evidence type="ECO:0000313" key="2">
    <source>
        <dbReference type="EMBL" id="PIK17318.1"/>
    </source>
</evidence>
<dbReference type="EMBL" id="PEKM01000002">
    <property type="protein sequence ID" value="PIK17318.1"/>
    <property type="molecule type" value="Genomic_DNA"/>
</dbReference>
<organism evidence="1 3">
    <name type="scientific">Prevotella intermedia</name>
    <dbReference type="NCBI Taxonomy" id="28131"/>
    <lineage>
        <taxon>Bacteria</taxon>
        <taxon>Pseudomonadati</taxon>
        <taxon>Bacteroidota</taxon>
        <taxon>Bacteroidia</taxon>
        <taxon>Bacteroidales</taxon>
        <taxon>Prevotellaceae</taxon>
        <taxon>Prevotella</taxon>
    </lineage>
</organism>
<gene>
    <name evidence="1" type="ORF">CLI71_06165</name>
    <name evidence="2" type="ORF">CTI16_09935</name>
</gene>
<proteinExistence type="predicted"/>
<dbReference type="RefSeq" id="WP_097550115.1">
    <property type="nucleotide sequence ID" value="NZ_CP024730.1"/>
</dbReference>
<reference evidence="2 4" key="2">
    <citation type="submission" date="2017-11" db="EMBL/GenBank/DDBJ databases">
        <title>Genome sequencing of Prevotella intermedia KCOM 1101.</title>
        <authorList>
            <person name="Kook J.-K."/>
            <person name="Park S.-N."/>
            <person name="Lim Y.K."/>
        </authorList>
    </citation>
    <scope>NUCLEOTIDE SEQUENCE [LARGE SCALE GENOMIC DNA]</scope>
    <source>
        <strain evidence="2 4">KCOM 1101</strain>
    </source>
</reference>
<dbReference type="EMBL" id="NSLY01000013">
    <property type="protein sequence ID" value="PDP60317.1"/>
    <property type="molecule type" value="Genomic_DNA"/>
</dbReference>
<dbReference type="Proteomes" id="UP000219058">
    <property type="component" value="Unassembled WGS sequence"/>
</dbReference>
<accession>A0A2A6EFB1</accession>
<protein>
    <submittedName>
        <fullName evidence="1">Uncharacterized protein</fullName>
    </submittedName>
</protein>